<proteinExistence type="predicted"/>
<evidence type="ECO:0000256" key="3">
    <source>
        <dbReference type="SAM" id="SignalP"/>
    </source>
</evidence>
<evidence type="ECO:0000259" key="4">
    <source>
        <dbReference type="PROSITE" id="PS51841"/>
    </source>
</evidence>
<evidence type="ECO:0000313" key="5">
    <source>
        <dbReference type="EMBL" id="NYJ20746.1"/>
    </source>
</evidence>
<dbReference type="InterPro" id="IPR001322">
    <property type="entry name" value="Lamin_tail_dom"/>
</dbReference>
<dbReference type="InterPro" id="IPR027372">
    <property type="entry name" value="Phytase-like_dom"/>
</dbReference>
<dbReference type="Gene3D" id="2.60.40.1260">
    <property type="entry name" value="Lamin Tail domain"/>
    <property type="match status" value="1"/>
</dbReference>
<feature type="compositionally biased region" description="Pro residues" evidence="1">
    <location>
        <begin position="498"/>
        <end position="513"/>
    </location>
</feature>
<dbReference type="Proteomes" id="UP000537260">
    <property type="component" value="Unassembled WGS sequence"/>
</dbReference>
<dbReference type="InterPro" id="IPR036415">
    <property type="entry name" value="Lamin_tail_dom_sf"/>
</dbReference>
<keyword evidence="2" id="KW-0812">Transmembrane</keyword>
<dbReference type="PROSITE" id="PS51841">
    <property type="entry name" value="LTD"/>
    <property type="match status" value="1"/>
</dbReference>
<feature type="transmembrane region" description="Helical" evidence="2">
    <location>
        <begin position="646"/>
        <end position="666"/>
    </location>
</feature>
<organism evidence="5 6">
    <name type="scientific">Glaciibacter psychrotolerans</name>
    <dbReference type="NCBI Taxonomy" id="670054"/>
    <lineage>
        <taxon>Bacteria</taxon>
        <taxon>Bacillati</taxon>
        <taxon>Actinomycetota</taxon>
        <taxon>Actinomycetes</taxon>
        <taxon>Micrococcales</taxon>
        <taxon>Microbacteriaceae</taxon>
        <taxon>Glaciibacter</taxon>
    </lineage>
</organism>
<evidence type="ECO:0000313" key="6">
    <source>
        <dbReference type="Proteomes" id="UP000537260"/>
    </source>
</evidence>
<feature type="signal peptide" evidence="3">
    <location>
        <begin position="1"/>
        <end position="31"/>
    </location>
</feature>
<protein>
    <recommendedName>
        <fullName evidence="4">LTD domain-containing protein</fullName>
    </recommendedName>
</protein>
<feature type="chain" id="PRO_5039415255" description="LTD domain-containing protein" evidence="3">
    <location>
        <begin position="32"/>
        <end position="673"/>
    </location>
</feature>
<dbReference type="AlphaFoldDB" id="A0A7Z0EFY8"/>
<feature type="region of interest" description="Disordered" evidence="1">
    <location>
        <begin position="488"/>
        <end position="517"/>
    </location>
</feature>
<dbReference type="Pfam" id="PF13449">
    <property type="entry name" value="Phytase-like"/>
    <property type="match status" value="1"/>
</dbReference>
<sequence>MRKTWRGPATALLTSLAVLVPVAATLSPAMAMADAPSGVRINEVESSGGAPGDWIELVNTASAPADVSGLVLKDNDDTHSFVVPAATTIPAGGFLALDVDVAYGLGAADSARLFTADGVTLIDTYSWTAHATTTYGRCPDGTGEFVTTKTPTKGAANDCVVPDGSTEPGTGGPSALPWPGGTAISAVDAAGFFGTNLSGLAYQPSGTAAPGTIWASKNGVGTMYQLAWNGATWAAVSTDGWASGKPLHYADGTGDVDAEGIALTDAGPAGGVFISSERNNDVSKVSRPSVLRYDVTGSAATLSATIEWNLVADLPPVAPNSGLEAIAWVPDSFLVAQGFVDESSATVYRPADYPNHGTGLFVVGLEANGTVYAYALDQVSGDYHRVATISSGFSGVMDLEFDAERSALWAACDDTCDGRSSLLQVAQTGERAGHFAVTTVYERPSGMPNINNEGFALAPQKLCVDGLKPVFWSDDNNTASHALREGTIACSPTTTDPTDPPTPVDPPAGPAKPVPTASLTDATRGFITAPATAHPGAPIIVAVGAASAGGSVDVWLHSEPVHLARRIVSGAGTVNVTIPASAAAGAHRLAVVAADGTLIGWADITIVAISTPAGTPGSGNGPSGPGISTPGSGTAVAGLASTGIDISTPATALLLLLGCGAGLLLLRRRGATS</sequence>
<dbReference type="EMBL" id="JACCFM010000001">
    <property type="protein sequence ID" value="NYJ20746.1"/>
    <property type="molecule type" value="Genomic_DNA"/>
</dbReference>
<comment type="caution">
    <text evidence="5">The sequence shown here is derived from an EMBL/GenBank/DDBJ whole genome shotgun (WGS) entry which is preliminary data.</text>
</comment>
<dbReference type="Pfam" id="PF00932">
    <property type="entry name" value="LTD"/>
    <property type="match status" value="1"/>
</dbReference>
<dbReference type="RefSeq" id="WP_179579422.1">
    <property type="nucleotide sequence ID" value="NZ_JACCFM010000001.1"/>
</dbReference>
<keyword evidence="6" id="KW-1185">Reference proteome</keyword>
<keyword evidence="2" id="KW-1133">Transmembrane helix</keyword>
<gene>
    <name evidence="5" type="ORF">HNR05_002537</name>
</gene>
<evidence type="ECO:0000256" key="2">
    <source>
        <dbReference type="SAM" id="Phobius"/>
    </source>
</evidence>
<dbReference type="SUPFAM" id="SSF74853">
    <property type="entry name" value="Lamin A/C globular tail domain"/>
    <property type="match status" value="1"/>
</dbReference>
<accession>A0A7Z0EFY8</accession>
<reference evidence="5 6" key="1">
    <citation type="submission" date="2020-07" db="EMBL/GenBank/DDBJ databases">
        <title>Sequencing the genomes of 1000 actinobacteria strains.</title>
        <authorList>
            <person name="Klenk H.-P."/>
        </authorList>
    </citation>
    <scope>NUCLEOTIDE SEQUENCE [LARGE SCALE GENOMIC DNA]</scope>
    <source>
        <strain evidence="5 6">LI1</strain>
    </source>
</reference>
<evidence type="ECO:0000256" key="1">
    <source>
        <dbReference type="SAM" id="MobiDB-lite"/>
    </source>
</evidence>
<keyword evidence="3" id="KW-0732">Signal</keyword>
<name>A0A7Z0EFY8_9MICO</name>
<keyword evidence="2" id="KW-0472">Membrane</keyword>
<feature type="domain" description="LTD" evidence="4">
    <location>
        <begin position="21"/>
        <end position="129"/>
    </location>
</feature>